<proteinExistence type="predicted"/>
<keyword evidence="3" id="KW-1185">Reference proteome</keyword>
<comment type="caution">
    <text evidence="2">The sequence shown here is derived from an EMBL/GenBank/DDBJ whole genome shotgun (WGS) entry which is preliminary data.</text>
</comment>
<evidence type="ECO:0000313" key="2">
    <source>
        <dbReference type="EMBL" id="MPC35508.1"/>
    </source>
</evidence>
<accession>A0A5B7EQE5</accession>
<dbReference type="Proteomes" id="UP000324222">
    <property type="component" value="Unassembled WGS sequence"/>
</dbReference>
<name>A0A5B7EQE5_PORTR</name>
<reference evidence="2 3" key="1">
    <citation type="submission" date="2019-05" db="EMBL/GenBank/DDBJ databases">
        <title>Another draft genome of Portunus trituberculatus and its Hox gene families provides insights of decapod evolution.</title>
        <authorList>
            <person name="Jeong J.-H."/>
            <person name="Song I."/>
            <person name="Kim S."/>
            <person name="Choi T."/>
            <person name="Kim D."/>
            <person name="Ryu S."/>
            <person name="Kim W."/>
        </authorList>
    </citation>
    <scope>NUCLEOTIDE SEQUENCE [LARGE SCALE GENOMIC DNA]</scope>
    <source>
        <tissue evidence="2">Muscle</tissue>
    </source>
</reference>
<evidence type="ECO:0000313" key="3">
    <source>
        <dbReference type="Proteomes" id="UP000324222"/>
    </source>
</evidence>
<evidence type="ECO:0000256" key="1">
    <source>
        <dbReference type="SAM" id="MobiDB-lite"/>
    </source>
</evidence>
<dbReference type="EMBL" id="VSRR010003292">
    <property type="protein sequence ID" value="MPC35508.1"/>
    <property type="molecule type" value="Genomic_DNA"/>
</dbReference>
<sequence length="164" mass="17568">MENIVTSMTLKRTIDALMTTVILSYLSHVQTPSITHKEYVKASQAPSSPRKGPQPREGRKKTNTAIAWAAPATQATVNTTMNMAEERDTWMTCVAGREASSAAAISNSHITSRDANTSTGTSGATGTLNQHSVCNDSTSSTFSDTSNVGRYVSLHRAHGIVRIL</sequence>
<protein>
    <submittedName>
        <fullName evidence="2">Uncharacterized protein</fullName>
    </submittedName>
</protein>
<organism evidence="2 3">
    <name type="scientific">Portunus trituberculatus</name>
    <name type="common">Swimming crab</name>
    <name type="synonym">Neptunus trituberculatus</name>
    <dbReference type="NCBI Taxonomy" id="210409"/>
    <lineage>
        <taxon>Eukaryota</taxon>
        <taxon>Metazoa</taxon>
        <taxon>Ecdysozoa</taxon>
        <taxon>Arthropoda</taxon>
        <taxon>Crustacea</taxon>
        <taxon>Multicrustacea</taxon>
        <taxon>Malacostraca</taxon>
        <taxon>Eumalacostraca</taxon>
        <taxon>Eucarida</taxon>
        <taxon>Decapoda</taxon>
        <taxon>Pleocyemata</taxon>
        <taxon>Brachyura</taxon>
        <taxon>Eubrachyura</taxon>
        <taxon>Portunoidea</taxon>
        <taxon>Portunidae</taxon>
        <taxon>Portuninae</taxon>
        <taxon>Portunus</taxon>
    </lineage>
</organism>
<dbReference type="AlphaFoldDB" id="A0A5B7EQE5"/>
<feature type="region of interest" description="Disordered" evidence="1">
    <location>
        <begin position="37"/>
        <end position="62"/>
    </location>
</feature>
<gene>
    <name evidence="2" type="ORF">E2C01_028932</name>
</gene>